<dbReference type="GO" id="GO:0042773">
    <property type="term" value="P:ATP synthesis coupled electron transport"/>
    <property type="evidence" value="ECO:0007669"/>
    <property type="project" value="TreeGrafter"/>
</dbReference>
<evidence type="ECO:0000256" key="8">
    <source>
        <dbReference type="ARBA" id="ARBA00047816"/>
    </source>
</evidence>
<evidence type="ECO:0000313" key="11">
    <source>
        <dbReference type="EMBL" id="AZG77442.1"/>
    </source>
</evidence>
<protein>
    <submittedName>
        <fullName evidence="11">Cytochrome C oxidase subunit II</fullName>
    </submittedName>
</protein>
<dbReference type="InterPro" id="IPR008972">
    <property type="entry name" value="Cupredoxin"/>
</dbReference>
<evidence type="ECO:0000256" key="1">
    <source>
        <dbReference type="ARBA" id="ARBA00004141"/>
    </source>
</evidence>
<accession>A0A3G8M8C4</accession>
<dbReference type="GO" id="GO:0016020">
    <property type="term" value="C:membrane"/>
    <property type="evidence" value="ECO:0007669"/>
    <property type="project" value="UniProtKB-SubCell"/>
</dbReference>
<dbReference type="KEGG" id="mros:EHO51_12270"/>
<feature type="domain" description="Cytochrome oxidase subunit II copper A binding" evidence="10">
    <location>
        <begin position="121"/>
        <end position="234"/>
    </location>
</feature>
<gene>
    <name evidence="11" type="ORF">EHO51_12270</name>
</gene>
<dbReference type="GO" id="GO:0004129">
    <property type="term" value="F:cytochrome-c oxidase activity"/>
    <property type="evidence" value="ECO:0007669"/>
    <property type="project" value="UniProtKB-EC"/>
</dbReference>
<evidence type="ECO:0000256" key="4">
    <source>
        <dbReference type="ARBA" id="ARBA00022692"/>
    </source>
</evidence>
<evidence type="ECO:0000259" key="10">
    <source>
        <dbReference type="PROSITE" id="PS50857"/>
    </source>
</evidence>
<dbReference type="InterPro" id="IPR002429">
    <property type="entry name" value="CcO_II-like_C"/>
</dbReference>
<dbReference type="PANTHER" id="PTHR22888:SF9">
    <property type="entry name" value="CYTOCHROME C OXIDASE SUBUNIT 2"/>
    <property type="match status" value="1"/>
</dbReference>
<dbReference type="AlphaFoldDB" id="A0A3G8M8C4"/>
<comment type="catalytic activity">
    <reaction evidence="8">
        <text>4 Fe(II)-[cytochrome c] + O2 + 8 H(+)(in) = 4 Fe(III)-[cytochrome c] + 2 H2O + 4 H(+)(out)</text>
        <dbReference type="Rhea" id="RHEA:11436"/>
        <dbReference type="Rhea" id="RHEA-COMP:10350"/>
        <dbReference type="Rhea" id="RHEA-COMP:14399"/>
        <dbReference type="ChEBI" id="CHEBI:15377"/>
        <dbReference type="ChEBI" id="CHEBI:15378"/>
        <dbReference type="ChEBI" id="CHEBI:15379"/>
        <dbReference type="ChEBI" id="CHEBI:29033"/>
        <dbReference type="ChEBI" id="CHEBI:29034"/>
        <dbReference type="EC" id="7.1.1.9"/>
    </reaction>
</comment>
<name>A0A3G8M8C4_9HYPH</name>
<evidence type="ECO:0000256" key="9">
    <source>
        <dbReference type="SAM" id="Phobius"/>
    </source>
</evidence>
<keyword evidence="4 9" id="KW-0812">Transmembrane</keyword>
<keyword evidence="6 9" id="KW-1133">Transmembrane helix</keyword>
<dbReference type="Gene3D" id="1.10.287.90">
    <property type="match status" value="1"/>
</dbReference>
<proteinExistence type="inferred from homology"/>
<evidence type="ECO:0000256" key="3">
    <source>
        <dbReference type="ARBA" id="ARBA00022448"/>
    </source>
</evidence>
<dbReference type="Pfam" id="PF00116">
    <property type="entry name" value="COX2"/>
    <property type="match status" value="1"/>
</dbReference>
<dbReference type="InterPro" id="IPR045187">
    <property type="entry name" value="CcO_II"/>
</dbReference>
<feature type="transmembrane region" description="Helical" evidence="9">
    <location>
        <begin position="49"/>
        <end position="71"/>
    </location>
</feature>
<keyword evidence="7 9" id="KW-0472">Membrane</keyword>
<dbReference type="InterPro" id="IPR036257">
    <property type="entry name" value="Cyt_c_oxidase_su2_TM_sf"/>
</dbReference>
<evidence type="ECO:0000313" key="12">
    <source>
        <dbReference type="Proteomes" id="UP000273982"/>
    </source>
</evidence>
<sequence length="237" mass="25317">MLTVSFVRHQRSSARRLVLLTPLAVTGCAGGLSAVDPAGPAAARIATLWWTMLAGSAAIFALVMLLLLIAYRRTPAPHQSEPRQERFWLYGLGLAFPLVILAALLIYGLVLGETLLPKASENVVTVRAEARQWSWSFGYADAAELRTQGVLHIPAGRPVDVEITTVDVIHSFWAPRLAGKLDAIPGQVNVLRIEAAAPGEYHGVGAEFSGPGYSGDAFTVIAHDPAGWAAFLGRATE</sequence>
<evidence type="ECO:0000256" key="5">
    <source>
        <dbReference type="ARBA" id="ARBA00022982"/>
    </source>
</evidence>
<dbReference type="PROSITE" id="PS50857">
    <property type="entry name" value="COX2_CUA"/>
    <property type="match status" value="1"/>
</dbReference>
<evidence type="ECO:0000256" key="2">
    <source>
        <dbReference type="ARBA" id="ARBA00007866"/>
    </source>
</evidence>
<comment type="subcellular location">
    <subcellularLocation>
        <location evidence="1">Membrane</location>
        <topology evidence="1">Multi-pass membrane protein</topology>
    </subcellularLocation>
</comment>
<keyword evidence="5" id="KW-0249">Electron transport</keyword>
<comment type="similarity">
    <text evidence="2">Belongs to the cytochrome c oxidase subunit 2 family.</text>
</comment>
<dbReference type="EMBL" id="CP034086">
    <property type="protein sequence ID" value="AZG77442.1"/>
    <property type="molecule type" value="Genomic_DNA"/>
</dbReference>
<organism evidence="11 12">
    <name type="scientific">Methylocystis rosea</name>
    <dbReference type="NCBI Taxonomy" id="173366"/>
    <lineage>
        <taxon>Bacteria</taxon>
        <taxon>Pseudomonadati</taxon>
        <taxon>Pseudomonadota</taxon>
        <taxon>Alphaproteobacteria</taxon>
        <taxon>Hyphomicrobiales</taxon>
        <taxon>Methylocystaceae</taxon>
        <taxon>Methylocystis</taxon>
    </lineage>
</organism>
<keyword evidence="3" id="KW-0813">Transport</keyword>
<dbReference type="PANTHER" id="PTHR22888">
    <property type="entry name" value="CYTOCHROME C OXIDASE, SUBUNIT II"/>
    <property type="match status" value="1"/>
</dbReference>
<dbReference type="Gene3D" id="2.60.40.420">
    <property type="entry name" value="Cupredoxins - blue copper proteins"/>
    <property type="match status" value="1"/>
</dbReference>
<evidence type="ECO:0000256" key="7">
    <source>
        <dbReference type="ARBA" id="ARBA00023136"/>
    </source>
</evidence>
<dbReference type="Proteomes" id="UP000273982">
    <property type="component" value="Chromosome"/>
</dbReference>
<dbReference type="GO" id="GO:0005507">
    <property type="term" value="F:copper ion binding"/>
    <property type="evidence" value="ECO:0007669"/>
    <property type="project" value="InterPro"/>
</dbReference>
<feature type="transmembrane region" description="Helical" evidence="9">
    <location>
        <begin position="87"/>
        <end position="110"/>
    </location>
</feature>
<evidence type="ECO:0000256" key="6">
    <source>
        <dbReference type="ARBA" id="ARBA00022989"/>
    </source>
</evidence>
<reference evidence="11 12" key="1">
    <citation type="submission" date="2018-11" db="EMBL/GenBank/DDBJ databases">
        <title>Genome squencing of methanotrophic bacteria isolated from alkaline groundwater in Korea.</title>
        <authorList>
            <person name="Nguyen L.N."/>
        </authorList>
    </citation>
    <scope>NUCLEOTIDE SEQUENCE [LARGE SCALE GENOMIC DNA]</scope>
    <source>
        <strain evidence="11 12">GW6</strain>
    </source>
</reference>
<dbReference type="SUPFAM" id="SSF49503">
    <property type="entry name" value="Cupredoxins"/>
    <property type="match status" value="1"/>
</dbReference>